<reference evidence="1" key="1">
    <citation type="submission" date="2014-11" db="EMBL/GenBank/DDBJ databases">
        <authorList>
            <person name="Amaro Gonzalez C."/>
        </authorList>
    </citation>
    <scope>NUCLEOTIDE SEQUENCE</scope>
</reference>
<protein>
    <submittedName>
        <fullName evidence="1">Uncharacterized protein</fullName>
    </submittedName>
</protein>
<dbReference type="AlphaFoldDB" id="A0A0E9TV06"/>
<evidence type="ECO:0000313" key="1">
    <source>
        <dbReference type="EMBL" id="JAH56568.1"/>
    </source>
</evidence>
<name>A0A0E9TV06_ANGAN</name>
<accession>A0A0E9TV06</accession>
<reference evidence="1" key="2">
    <citation type="journal article" date="2015" name="Fish Shellfish Immunol.">
        <title>Early steps in the European eel (Anguilla anguilla)-Vibrio vulnificus interaction in the gills: Role of the RtxA13 toxin.</title>
        <authorList>
            <person name="Callol A."/>
            <person name="Pajuelo D."/>
            <person name="Ebbesson L."/>
            <person name="Teles M."/>
            <person name="MacKenzie S."/>
            <person name="Amaro C."/>
        </authorList>
    </citation>
    <scope>NUCLEOTIDE SEQUENCE</scope>
</reference>
<organism evidence="1">
    <name type="scientific">Anguilla anguilla</name>
    <name type="common">European freshwater eel</name>
    <name type="synonym">Muraena anguilla</name>
    <dbReference type="NCBI Taxonomy" id="7936"/>
    <lineage>
        <taxon>Eukaryota</taxon>
        <taxon>Metazoa</taxon>
        <taxon>Chordata</taxon>
        <taxon>Craniata</taxon>
        <taxon>Vertebrata</taxon>
        <taxon>Euteleostomi</taxon>
        <taxon>Actinopterygii</taxon>
        <taxon>Neopterygii</taxon>
        <taxon>Teleostei</taxon>
        <taxon>Anguilliformes</taxon>
        <taxon>Anguillidae</taxon>
        <taxon>Anguilla</taxon>
    </lineage>
</organism>
<proteinExistence type="predicted"/>
<dbReference type="EMBL" id="GBXM01052009">
    <property type="protein sequence ID" value="JAH56568.1"/>
    <property type="molecule type" value="Transcribed_RNA"/>
</dbReference>
<sequence length="24" mass="2589">MTCVTALAHMSPLSISPTPKLYVK</sequence>